<gene>
    <name evidence="2" type="ORF">ASPCAL05222</name>
</gene>
<organism evidence="2 3">
    <name type="scientific">Aspergillus calidoustus</name>
    <dbReference type="NCBI Taxonomy" id="454130"/>
    <lineage>
        <taxon>Eukaryota</taxon>
        <taxon>Fungi</taxon>
        <taxon>Dikarya</taxon>
        <taxon>Ascomycota</taxon>
        <taxon>Pezizomycotina</taxon>
        <taxon>Eurotiomycetes</taxon>
        <taxon>Eurotiomycetidae</taxon>
        <taxon>Eurotiales</taxon>
        <taxon>Aspergillaceae</taxon>
        <taxon>Aspergillus</taxon>
        <taxon>Aspergillus subgen. Nidulantes</taxon>
    </lineage>
</organism>
<evidence type="ECO:0000313" key="3">
    <source>
        <dbReference type="Proteomes" id="UP000054771"/>
    </source>
</evidence>
<sequence>MATHLLYPGLPQEVTDQIFKYVFGGTLREADFKHPPTPDHFVINHAWYNTVARFRYLKFEYFSEPDVAPLWEFLRALVENPGHRVHVKHLTFSTIYLYREFPPHQLPRMFGTIWMFGPQRFRARRDPAQDAVLQPGQLEPQGPHQVWQWLQAGYLNQRGEVRAEFVEEIRQWHGQALYKQHRSWFERAMRAVGFHKGSGDLFRHASRVLSQGVLAAGYQCPLIAVILAYCPNLVHLFLHVWHTEDDRFLDRIMNYATVRGGMWRSLAGLTPDDTDPPLGKVETLTAAARKVRHFQGPLGDHDGFRPIFDGHQYPFVVDATKRPYWRLPKLVDFTGISVTGDDSLAHLDSASSIRHLTLNSRIMFQLQLGSWLRWCTDLRTLSIRLPADEFGSVSDPSENNGPDLWNALFAALAPFTQQLEYLDIYQKRIYPQTDTFDNWFDHEKPCCPPLATFTALRQLNIPVTILAGWQCIHTDGARFATHLPPNIETLGVYTEDPQTLTEQMHPAVIYNELVGMVRCAAANGLACLVWDTSHALVHRLPEEPMLDEAQRLNLYVEYGDARDVLLCAGGETLAAVSIQDGSVMPSRRAQERKNRRFAEVIPEGLQVHGLRGRMRHVRQRAQTVPAPAPALPAPAADDDDPMDIDK</sequence>
<feature type="compositionally biased region" description="Acidic residues" evidence="1">
    <location>
        <begin position="636"/>
        <end position="646"/>
    </location>
</feature>
<protein>
    <submittedName>
        <fullName evidence="2">Uncharacterized protein</fullName>
    </submittedName>
</protein>
<evidence type="ECO:0000313" key="2">
    <source>
        <dbReference type="EMBL" id="CEL04090.1"/>
    </source>
</evidence>
<dbReference type="Proteomes" id="UP000054771">
    <property type="component" value="Unassembled WGS sequence"/>
</dbReference>
<dbReference type="EMBL" id="CDMC01000004">
    <property type="protein sequence ID" value="CEL04090.1"/>
    <property type="molecule type" value="Genomic_DNA"/>
</dbReference>
<proteinExistence type="predicted"/>
<dbReference type="AlphaFoldDB" id="A0A0U5C6K9"/>
<keyword evidence="3" id="KW-1185">Reference proteome</keyword>
<evidence type="ECO:0000256" key="1">
    <source>
        <dbReference type="SAM" id="MobiDB-lite"/>
    </source>
</evidence>
<name>A0A0U5C6K9_ASPCI</name>
<feature type="region of interest" description="Disordered" evidence="1">
    <location>
        <begin position="620"/>
        <end position="646"/>
    </location>
</feature>
<accession>A0A0U5C6K9</accession>
<dbReference type="OrthoDB" id="10324971at2759"/>
<reference evidence="3" key="1">
    <citation type="journal article" date="2016" name="Genome Announc.">
        <title>Draft genome sequences of fungus Aspergillus calidoustus.</title>
        <authorList>
            <person name="Horn F."/>
            <person name="Linde J."/>
            <person name="Mattern D.J."/>
            <person name="Walther G."/>
            <person name="Guthke R."/>
            <person name="Scherlach K."/>
            <person name="Martin K."/>
            <person name="Brakhage A.A."/>
            <person name="Petzke L."/>
            <person name="Valiante V."/>
        </authorList>
    </citation>
    <scope>NUCLEOTIDE SEQUENCE [LARGE SCALE GENOMIC DNA]</scope>
    <source>
        <strain evidence="3">SF006504</strain>
    </source>
</reference>